<keyword evidence="1" id="KW-0472">Membrane</keyword>
<feature type="transmembrane region" description="Helical" evidence="1">
    <location>
        <begin position="9"/>
        <end position="27"/>
    </location>
</feature>
<dbReference type="Pfam" id="PF26314">
    <property type="entry name" value="MptA_B_family"/>
    <property type="match status" value="1"/>
</dbReference>
<feature type="transmembrane region" description="Helical" evidence="1">
    <location>
        <begin position="324"/>
        <end position="344"/>
    </location>
</feature>
<protein>
    <recommendedName>
        <fullName evidence="4">Mannosyltransferase</fullName>
    </recommendedName>
</protein>
<accession>A0A2Z4GEW6</accession>
<feature type="transmembrane region" description="Helical" evidence="1">
    <location>
        <begin position="235"/>
        <end position="254"/>
    </location>
</feature>
<keyword evidence="1" id="KW-1133">Transmembrane helix</keyword>
<evidence type="ECO:0008006" key="4">
    <source>
        <dbReference type="Google" id="ProtNLM"/>
    </source>
</evidence>
<feature type="transmembrane region" description="Helical" evidence="1">
    <location>
        <begin position="165"/>
        <end position="196"/>
    </location>
</feature>
<sequence length="407" mass="47054">MHQGREDFLFYFVTLSALFALYLYSATKAKLEIWHILISAIVFRFVFIGFVPILSDDIYRFIWDGALGVTGFNPYLYLPSDFELNTIDGLFEKLNSPNYFSLYPPLNQYFFQIGALVGGGSLQGSIVAFRFILIGAFLGNFFLIKGICVQLDYSLSKTAKVLAIYVLNPFVIIETIGSLHFEGLMLMFLFASYWVYLKFKSMPVAAVLFAFSVSIKLVPLIFLPLIWRRLKFKKGLGFVSIALFCNLLLFLPFFQMDLLSNIWNSLDLYFHSFEFNASLYYLVRTLGLWFTGYNLIYYLGPILALISFSLILKVSFSKGDLLKASLFILFIYVTCTTTVHPWYIITLLGISLFTNFRFPVLWTYTICLSYFAYTFNPVKESPMLLILEYGLVFLAFYWEFKKKKALF</sequence>
<evidence type="ECO:0000313" key="3">
    <source>
        <dbReference type="Proteomes" id="UP000249873"/>
    </source>
</evidence>
<feature type="transmembrane region" description="Helical" evidence="1">
    <location>
        <begin position="33"/>
        <end position="54"/>
    </location>
</feature>
<feature type="transmembrane region" description="Helical" evidence="1">
    <location>
        <begin position="356"/>
        <end position="375"/>
    </location>
</feature>
<feature type="transmembrane region" description="Helical" evidence="1">
    <location>
        <begin position="202"/>
        <end position="223"/>
    </location>
</feature>
<evidence type="ECO:0000256" key="1">
    <source>
        <dbReference type="SAM" id="Phobius"/>
    </source>
</evidence>
<feature type="transmembrane region" description="Helical" evidence="1">
    <location>
        <begin position="126"/>
        <end position="144"/>
    </location>
</feature>
<feature type="transmembrane region" description="Helical" evidence="1">
    <location>
        <begin position="295"/>
        <end position="312"/>
    </location>
</feature>
<dbReference type="Proteomes" id="UP000249873">
    <property type="component" value="Chromosome"/>
</dbReference>
<keyword evidence="3" id="KW-1185">Reference proteome</keyword>
<dbReference type="OrthoDB" id="1491846at2"/>
<feature type="transmembrane region" description="Helical" evidence="1">
    <location>
        <begin position="381"/>
        <end position="400"/>
    </location>
</feature>
<dbReference type="AlphaFoldDB" id="A0A2Z4GEW6"/>
<gene>
    <name evidence="2" type="ORF">DJ013_17265</name>
</gene>
<keyword evidence="1" id="KW-0812">Transmembrane</keyword>
<name>A0A2Z4GEW6_9BACT</name>
<proteinExistence type="predicted"/>
<organism evidence="2 3">
    <name type="scientific">Arcticibacterium luteifluviistationis</name>
    <dbReference type="NCBI Taxonomy" id="1784714"/>
    <lineage>
        <taxon>Bacteria</taxon>
        <taxon>Pseudomonadati</taxon>
        <taxon>Bacteroidota</taxon>
        <taxon>Cytophagia</taxon>
        <taxon>Cytophagales</taxon>
        <taxon>Leadbetterellaceae</taxon>
        <taxon>Arcticibacterium</taxon>
    </lineage>
</organism>
<dbReference type="KEGG" id="als:DJ013_17265"/>
<dbReference type="EMBL" id="CP029480">
    <property type="protein sequence ID" value="AWV99826.1"/>
    <property type="molecule type" value="Genomic_DNA"/>
</dbReference>
<reference evidence="2 3" key="1">
    <citation type="submission" date="2018-05" db="EMBL/GenBank/DDBJ databases">
        <title>Complete genome sequence of Arcticibacterium luteifluviistationis SM1504T, a cytophagaceae bacterium isolated from Arctic surface seawater.</title>
        <authorList>
            <person name="Li Y."/>
            <person name="Qin Q.-L."/>
        </authorList>
    </citation>
    <scope>NUCLEOTIDE SEQUENCE [LARGE SCALE GENOMIC DNA]</scope>
    <source>
        <strain evidence="2 3">SM1504</strain>
    </source>
</reference>
<evidence type="ECO:0000313" key="2">
    <source>
        <dbReference type="EMBL" id="AWV99826.1"/>
    </source>
</evidence>